<evidence type="ECO:0008006" key="9">
    <source>
        <dbReference type="Google" id="ProtNLM"/>
    </source>
</evidence>
<dbReference type="GO" id="GO:0005886">
    <property type="term" value="C:plasma membrane"/>
    <property type="evidence" value="ECO:0007669"/>
    <property type="project" value="TreeGrafter"/>
</dbReference>
<evidence type="ECO:0000256" key="3">
    <source>
        <dbReference type="ARBA" id="ARBA00022692"/>
    </source>
</evidence>
<organism evidence="7 8">
    <name type="scientific">Ameiurus melas</name>
    <name type="common">Black bullhead</name>
    <name type="synonym">Silurus melas</name>
    <dbReference type="NCBI Taxonomy" id="219545"/>
    <lineage>
        <taxon>Eukaryota</taxon>
        <taxon>Metazoa</taxon>
        <taxon>Chordata</taxon>
        <taxon>Craniata</taxon>
        <taxon>Vertebrata</taxon>
        <taxon>Euteleostomi</taxon>
        <taxon>Actinopterygii</taxon>
        <taxon>Neopterygii</taxon>
        <taxon>Teleostei</taxon>
        <taxon>Ostariophysi</taxon>
        <taxon>Siluriformes</taxon>
        <taxon>Ictaluridae</taxon>
        <taxon>Ameiurus</taxon>
    </lineage>
</organism>
<gene>
    <name evidence="7" type="ORF">AMELA_G00155880</name>
</gene>
<protein>
    <recommendedName>
        <fullName evidence="9">Interferon-induced transmembrane protein 3</fullName>
    </recommendedName>
</protein>
<dbReference type="AlphaFoldDB" id="A0A7J6AGP2"/>
<evidence type="ECO:0000256" key="1">
    <source>
        <dbReference type="ARBA" id="ARBA00004370"/>
    </source>
</evidence>
<comment type="similarity">
    <text evidence="2">Belongs to the CD225/Dispanin family.</text>
</comment>
<proteinExistence type="inferred from homology"/>
<feature type="transmembrane region" description="Helical" evidence="6">
    <location>
        <begin position="37"/>
        <end position="60"/>
    </location>
</feature>
<feature type="transmembrane region" description="Helical" evidence="6">
    <location>
        <begin position="86"/>
        <end position="110"/>
    </location>
</feature>
<keyword evidence="5 6" id="KW-0472">Membrane</keyword>
<dbReference type="Pfam" id="PF04505">
    <property type="entry name" value="CD225"/>
    <property type="match status" value="1"/>
</dbReference>
<dbReference type="Proteomes" id="UP000593565">
    <property type="component" value="Unassembled WGS sequence"/>
</dbReference>
<comment type="subcellular location">
    <subcellularLocation>
        <location evidence="1">Membrane</location>
    </subcellularLocation>
</comment>
<evidence type="ECO:0000313" key="8">
    <source>
        <dbReference type="Proteomes" id="UP000593565"/>
    </source>
</evidence>
<dbReference type="EMBL" id="JAAGNN010000013">
    <property type="protein sequence ID" value="KAF4081011.1"/>
    <property type="molecule type" value="Genomic_DNA"/>
</dbReference>
<accession>A0A7J6AGP2</accession>
<name>A0A7J6AGP2_AMEME</name>
<sequence>MIPSNMQSSMVPLNAPPGDGRGPATVVVEMPQHPPDYIVWSMASIIVGNPCCLGLIAFYYSIKSRDRKMVGDMTGAMRYASQAKSLNGWAVAFSIITIILFIVFMMVPFIQLLSSRRYYKF</sequence>
<keyword evidence="8" id="KW-1185">Reference proteome</keyword>
<reference evidence="7 8" key="1">
    <citation type="submission" date="2020-02" db="EMBL/GenBank/DDBJ databases">
        <title>A chromosome-scale genome assembly of the black bullhead catfish (Ameiurus melas).</title>
        <authorList>
            <person name="Wen M."/>
            <person name="Zham M."/>
            <person name="Cabau C."/>
            <person name="Klopp C."/>
            <person name="Donnadieu C."/>
            <person name="Roques C."/>
            <person name="Bouchez O."/>
            <person name="Lampietro C."/>
            <person name="Jouanno E."/>
            <person name="Herpin A."/>
            <person name="Louis A."/>
            <person name="Berthelot C."/>
            <person name="Parey E."/>
            <person name="Roest-Crollius H."/>
            <person name="Braasch I."/>
            <person name="Postlethwait J."/>
            <person name="Robinson-Rechavi M."/>
            <person name="Echchiki A."/>
            <person name="Begum T."/>
            <person name="Montfort J."/>
            <person name="Schartl M."/>
            <person name="Bobe J."/>
            <person name="Guiguen Y."/>
        </authorList>
    </citation>
    <scope>NUCLEOTIDE SEQUENCE [LARGE SCALE GENOMIC DNA]</scope>
    <source>
        <strain evidence="7">M_S1</strain>
        <tissue evidence="7">Blood</tissue>
    </source>
</reference>
<comment type="caution">
    <text evidence="7">The sequence shown here is derived from an EMBL/GenBank/DDBJ whole genome shotgun (WGS) entry which is preliminary data.</text>
</comment>
<evidence type="ECO:0000313" key="7">
    <source>
        <dbReference type="EMBL" id="KAF4081011.1"/>
    </source>
</evidence>
<evidence type="ECO:0000256" key="5">
    <source>
        <dbReference type="ARBA" id="ARBA00023136"/>
    </source>
</evidence>
<evidence type="ECO:0000256" key="2">
    <source>
        <dbReference type="ARBA" id="ARBA00006843"/>
    </source>
</evidence>
<dbReference type="InterPro" id="IPR051517">
    <property type="entry name" value="IFITM_antiviral_protein"/>
</dbReference>
<evidence type="ECO:0000256" key="4">
    <source>
        <dbReference type="ARBA" id="ARBA00022989"/>
    </source>
</evidence>
<dbReference type="PANTHER" id="PTHR13999">
    <property type="entry name" value="INTERFERON INDUCIBLE TRANSMEMBRANE PROTEIN"/>
    <property type="match status" value="1"/>
</dbReference>
<dbReference type="InterPro" id="IPR007593">
    <property type="entry name" value="CD225/Dispanin_fam"/>
</dbReference>
<evidence type="ECO:0000256" key="6">
    <source>
        <dbReference type="SAM" id="Phobius"/>
    </source>
</evidence>
<keyword evidence="4 6" id="KW-1133">Transmembrane helix</keyword>
<keyword evidence="3 6" id="KW-0812">Transmembrane</keyword>